<dbReference type="InterPro" id="IPR051661">
    <property type="entry name" value="Actin_filament_regulator"/>
</dbReference>
<dbReference type="GO" id="GO:0003779">
    <property type="term" value="F:actin binding"/>
    <property type="evidence" value="ECO:0007669"/>
    <property type="project" value="InterPro"/>
</dbReference>
<dbReference type="GO" id="GO:0032153">
    <property type="term" value="C:cell division site"/>
    <property type="evidence" value="ECO:0007669"/>
    <property type="project" value="TreeGrafter"/>
</dbReference>
<dbReference type="Gene3D" id="1.20.58.2220">
    <property type="entry name" value="Formin, FH2 domain"/>
    <property type="match status" value="1"/>
</dbReference>
<dbReference type="GO" id="GO:0051017">
    <property type="term" value="P:actin filament bundle assembly"/>
    <property type="evidence" value="ECO:0007669"/>
    <property type="project" value="TreeGrafter"/>
</dbReference>
<feature type="compositionally biased region" description="Low complexity" evidence="2">
    <location>
        <begin position="402"/>
        <end position="423"/>
    </location>
</feature>
<dbReference type="SUPFAM" id="SSF101447">
    <property type="entry name" value="Formin homology 2 domain (FH2 domain)"/>
    <property type="match status" value="1"/>
</dbReference>
<feature type="compositionally biased region" description="Basic and acidic residues" evidence="2">
    <location>
        <begin position="294"/>
        <end position="304"/>
    </location>
</feature>
<dbReference type="InterPro" id="IPR011989">
    <property type="entry name" value="ARM-like"/>
</dbReference>
<evidence type="ECO:0000259" key="3">
    <source>
        <dbReference type="PROSITE" id="PS51231"/>
    </source>
</evidence>
<feature type="compositionally biased region" description="Basic and acidic residues" evidence="2">
    <location>
        <begin position="1023"/>
        <end position="1032"/>
    </location>
</feature>
<dbReference type="Proteomes" id="UP000469890">
    <property type="component" value="Unassembled WGS sequence"/>
</dbReference>
<feature type="domain" description="GBD/FH3" evidence="4">
    <location>
        <begin position="1"/>
        <end position="168"/>
    </location>
</feature>
<dbReference type="Gene3D" id="1.10.238.150">
    <property type="entry name" value="Formin, FH3 diaphanous domain"/>
    <property type="match status" value="1"/>
</dbReference>
<feature type="domain" description="FH2" evidence="5">
    <location>
        <begin position="514"/>
        <end position="915"/>
    </location>
</feature>
<keyword evidence="1" id="KW-0175">Coiled coil</keyword>
<feature type="region of interest" description="Disordered" evidence="2">
    <location>
        <begin position="294"/>
        <end position="319"/>
    </location>
</feature>
<dbReference type="GO" id="GO:0051016">
    <property type="term" value="P:barbed-end actin filament capping"/>
    <property type="evidence" value="ECO:0007669"/>
    <property type="project" value="TreeGrafter"/>
</dbReference>
<dbReference type="PROSITE" id="PS51444">
    <property type="entry name" value="FH2"/>
    <property type="match status" value="1"/>
</dbReference>
<dbReference type="Pfam" id="PF02181">
    <property type="entry name" value="FH2"/>
    <property type="match status" value="1"/>
</dbReference>
<name>A0A8H4F6F6_MUCCL</name>
<evidence type="ECO:0000259" key="4">
    <source>
        <dbReference type="PROSITE" id="PS51232"/>
    </source>
</evidence>
<dbReference type="SUPFAM" id="SSF48371">
    <property type="entry name" value="ARM repeat"/>
    <property type="match status" value="1"/>
</dbReference>
<feature type="compositionally biased region" description="Pro residues" evidence="2">
    <location>
        <begin position="473"/>
        <end position="503"/>
    </location>
</feature>
<dbReference type="InterPro" id="IPR042201">
    <property type="entry name" value="FH2_Formin_sf"/>
</dbReference>
<feature type="compositionally biased region" description="Pro residues" evidence="2">
    <location>
        <begin position="447"/>
        <end position="459"/>
    </location>
</feature>
<dbReference type="SMART" id="SM00498">
    <property type="entry name" value="FH2"/>
    <property type="match status" value="1"/>
</dbReference>
<evidence type="ECO:0000256" key="1">
    <source>
        <dbReference type="SAM" id="Coils"/>
    </source>
</evidence>
<dbReference type="PANTHER" id="PTHR47102">
    <property type="entry name" value="PROTEIN BNI1"/>
    <property type="match status" value="1"/>
</dbReference>
<dbReference type="Pfam" id="PF06367">
    <property type="entry name" value="Drf_FH3"/>
    <property type="match status" value="1"/>
</dbReference>
<dbReference type="PROSITE" id="PS51231">
    <property type="entry name" value="DAD"/>
    <property type="match status" value="1"/>
</dbReference>
<evidence type="ECO:0000259" key="5">
    <source>
        <dbReference type="PROSITE" id="PS51444"/>
    </source>
</evidence>
<evidence type="ECO:0000313" key="6">
    <source>
        <dbReference type="EMBL" id="KAF1806704.1"/>
    </source>
</evidence>
<dbReference type="InterPro" id="IPR014767">
    <property type="entry name" value="DAD_dom"/>
</dbReference>
<feature type="compositionally biased region" description="Polar residues" evidence="2">
    <location>
        <begin position="461"/>
        <end position="471"/>
    </location>
</feature>
<reference evidence="6 7" key="1">
    <citation type="submission" date="2019-09" db="EMBL/GenBank/DDBJ databases">
        <authorList>
            <consortium name="DOE Joint Genome Institute"/>
            <person name="Mondo S.J."/>
            <person name="Navarro-Mendoza M.I."/>
            <person name="Perez-Arques C."/>
            <person name="Panchal S."/>
            <person name="Nicolas F.E."/>
            <person name="Ganguly P."/>
            <person name="Pangilinan J."/>
            <person name="Grigoriev I."/>
            <person name="Heitman J."/>
            <person name="Sanya K."/>
            <person name="Garre V."/>
        </authorList>
    </citation>
    <scope>NUCLEOTIDE SEQUENCE [LARGE SCALE GENOMIC DNA]</scope>
    <source>
        <strain evidence="6 7">MU402</strain>
    </source>
</reference>
<dbReference type="Gene3D" id="6.10.30.50">
    <property type="match status" value="1"/>
</dbReference>
<dbReference type="AlphaFoldDB" id="A0A8H4F6F6"/>
<dbReference type="EMBL" id="JAAECE010000001">
    <property type="protein sequence ID" value="KAF1806704.1"/>
    <property type="molecule type" value="Genomic_DNA"/>
</dbReference>
<feature type="coiled-coil region" evidence="1">
    <location>
        <begin position="889"/>
        <end position="946"/>
    </location>
</feature>
<evidence type="ECO:0008006" key="8">
    <source>
        <dbReference type="Google" id="ProtNLM"/>
    </source>
</evidence>
<feature type="region of interest" description="Disordered" evidence="2">
    <location>
        <begin position="358"/>
        <end position="508"/>
    </location>
</feature>
<evidence type="ECO:0000313" key="7">
    <source>
        <dbReference type="Proteomes" id="UP000469890"/>
    </source>
</evidence>
<organism evidence="6 7">
    <name type="scientific">Mucor circinelloides f. lusitanicus</name>
    <name type="common">Mucor racemosus var. lusitanicus</name>
    <dbReference type="NCBI Taxonomy" id="29924"/>
    <lineage>
        <taxon>Eukaryota</taxon>
        <taxon>Fungi</taxon>
        <taxon>Fungi incertae sedis</taxon>
        <taxon>Mucoromycota</taxon>
        <taxon>Mucoromycotina</taxon>
        <taxon>Mucoromycetes</taxon>
        <taxon>Mucorales</taxon>
        <taxon>Mucorineae</taxon>
        <taxon>Mucoraceae</taxon>
        <taxon>Mucor</taxon>
    </lineage>
</organism>
<dbReference type="Gene3D" id="1.25.10.10">
    <property type="entry name" value="Leucine-rich Repeat Variant"/>
    <property type="match status" value="1"/>
</dbReference>
<feature type="region of interest" description="Disordered" evidence="2">
    <location>
        <begin position="946"/>
        <end position="975"/>
    </location>
</feature>
<dbReference type="InterPro" id="IPR016024">
    <property type="entry name" value="ARM-type_fold"/>
</dbReference>
<dbReference type="PANTHER" id="PTHR47102:SF2">
    <property type="entry name" value="PROTEIN BNI1"/>
    <property type="match status" value="1"/>
</dbReference>
<feature type="domain" description="DAD" evidence="3">
    <location>
        <begin position="931"/>
        <end position="963"/>
    </location>
</feature>
<comment type="caution">
    <text evidence="6">The sequence shown here is derived from an EMBL/GenBank/DDBJ whole genome shotgun (WGS) entry which is preliminary data.</text>
</comment>
<accession>A0A8H4F6F6</accession>
<dbReference type="InterPro" id="IPR014768">
    <property type="entry name" value="GBD/FH3_dom"/>
</dbReference>
<feature type="compositionally biased region" description="Pro residues" evidence="2">
    <location>
        <begin position="427"/>
        <end position="439"/>
    </location>
</feature>
<dbReference type="InterPro" id="IPR010472">
    <property type="entry name" value="FH3_dom"/>
</dbReference>
<feature type="compositionally biased region" description="Basic residues" evidence="2">
    <location>
        <begin position="959"/>
        <end position="972"/>
    </location>
</feature>
<dbReference type="GO" id="GO:1903475">
    <property type="term" value="P:mitotic actomyosin contractile ring assembly"/>
    <property type="evidence" value="ECO:0007669"/>
    <property type="project" value="TreeGrafter"/>
</dbReference>
<dbReference type="GO" id="GO:0043332">
    <property type="term" value="C:mating projection tip"/>
    <property type="evidence" value="ECO:0007669"/>
    <property type="project" value="TreeGrafter"/>
</dbReference>
<feature type="region of interest" description="Disordered" evidence="2">
    <location>
        <begin position="987"/>
        <end position="1032"/>
    </location>
</feature>
<feature type="coiled-coil region" evidence="1">
    <location>
        <begin position="192"/>
        <end position="265"/>
    </location>
</feature>
<proteinExistence type="predicted"/>
<evidence type="ECO:0000256" key="2">
    <source>
        <dbReference type="SAM" id="MobiDB-lite"/>
    </source>
</evidence>
<sequence length="1032" mass="115934">MGSMVGASEDFKRMAAYGPPDGQLTEYALYNMILVNAIINVVDDPEIRIHLRNQMTASGLERIMEKMNELCDEHVDRQVREFKSLAENDQDEVMEMYHEHVLSDQNDPRDVFECILSSVEGTRGYDFFLSCLQHLLLVNSEESGIKSRYYQIIDNLVAQVVLDHKGLADDFSADYTTTVQHLISKFADQDQLKATLEDIKELQQSYDELERERDLLREQLSHQGGSSCLSSPPLRDLQSDYDASLEKAERQMEEFSKVVGVTEESKEEEGDVVISRKSIATAFGRIRAQEMLEGRNRNALKSDEPSLSPLEDNSSKHKSMALGLSEEFKSQLARQFGSSSGLGEFVLPGTMPLMGSAVRRSNNRRRQVQTEVAPPLPLEQASTEDVPAYSKRKDSLDGGIKSPRPTRSTSISSRKSNGSRKNSYTVLPPPPPPPPPQPPAMNGSVSIPPPPPPPPPPPFMSGSTTDLSKAATTPPPPPPPSSASSSLPPPPPPPPSAPSPPNAPGAMNMLAPRKHLKHLPAVKTRQLQWQKLNANHIGSTLWKSSADAEKEEALESLLDAEGIFNRMEEVFAQKVIATKRMAKKEKRQEICIIDSRKAYNISIAVLAKCKNIPFKDCKRKILAVDDKFCTEIMLRNLLVNAPSHDEMGKLSVFLKTASEEDLQSLSKPDAFCAEIISIDRFKERLTNMLFVTTFHERITQLGRNMTNVMDASTNLKDSQSFIDFLNIVLMVGNFLNGTNFQGGAFGIRISSINKLVDTRATSNDTTLLHFLCTMIEEKFPDISKNLLKDLELCGEACRDYNELRVGLQTLIHELDCHYSNDYEAAPGDNFASVMYKFRDRAIEKFDQLEVRYTSMDVAYKDVVSYFGEDPSDMKPDEFFGIFQTFTSSWNKAKSDLEMQKKKKEQAEKTKEFQAQRKARLNNRLDIKDAASENQEDKDIMDNLLEKLRSGEMANTSSQRKSRRMSVRERRRTRAESMVVKAEDLLRHIQNEEEAPPLPRAARSGSRRFTSSERMKKLASLADNKGEEVAVNQ</sequence>
<dbReference type="PROSITE" id="PS51232">
    <property type="entry name" value="GBD_FH3"/>
    <property type="match status" value="1"/>
</dbReference>
<gene>
    <name evidence="6" type="ORF">FB192DRAFT_1271756</name>
</gene>
<dbReference type="Gene3D" id="1.20.58.630">
    <property type="match status" value="1"/>
</dbReference>
<protein>
    <recommendedName>
        <fullName evidence="8">FH2 domain-containing protein</fullName>
    </recommendedName>
</protein>
<dbReference type="SMART" id="SM01139">
    <property type="entry name" value="Drf_FH3"/>
    <property type="match status" value="1"/>
</dbReference>
<dbReference type="InterPro" id="IPR015425">
    <property type="entry name" value="FH2_Formin"/>
</dbReference>